<keyword evidence="3" id="KW-1185">Reference proteome</keyword>
<evidence type="ECO:0000313" key="2">
    <source>
        <dbReference type="EMBL" id="KAL3789345.1"/>
    </source>
</evidence>
<protein>
    <submittedName>
        <fullName evidence="2">Uncharacterized protein</fullName>
    </submittedName>
</protein>
<dbReference type="AlphaFoldDB" id="A0ABD3PT13"/>
<evidence type="ECO:0000313" key="3">
    <source>
        <dbReference type="Proteomes" id="UP001516023"/>
    </source>
</evidence>
<name>A0ABD3PT13_9STRA</name>
<keyword evidence="1" id="KW-0472">Membrane</keyword>
<feature type="transmembrane region" description="Helical" evidence="1">
    <location>
        <begin position="336"/>
        <end position="356"/>
    </location>
</feature>
<gene>
    <name evidence="2" type="ORF">HJC23_006499</name>
</gene>
<accession>A0ABD3PT13</accession>
<dbReference type="PANTHER" id="PTHR34730">
    <property type="entry name" value="UNNAMED PRODUCT"/>
    <property type="match status" value="1"/>
</dbReference>
<dbReference type="EMBL" id="JABMIG020000142">
    <property type="protein sequence ID" value="KAL3789345.1"/>
    <property type="molecule type" value="Genomic_DNA"/>
</dbReference>
<keyword evidence="1" id="KW-1133">Transmembrane helix</keyword>
<organism evidence="2 3">
    <name type="scientific">Cyclotella cryptica</name>
    <dbReference type="NCBI Taxonomy" id="29204"/>
    <lineage>
        <taxon>Eukaryota</taxon>
        <taxon>Sar</taxon>
        <taxon>Stramenopiles</taxon>
        <taxon>Ochrophyta</taxon>
        <taxon>Bacillariophyta</taxon>
        <taxon>Coscinodiscophyceae</taxon>
        <taxon>Thalassiosirophycidae</taxon>
        <taxon>Stephanodiscales</taxon>
        <taxon>Stephanodiscaceae</taxon>
        <taxon>Cyclotella</taxon>
    </lineage>
</organism>
<evidence type="ECO:0000256" key="1">
    <source>
        <dbReference type="SAM" id="Phobius"/>
    </source>
</evidence>
<reference evidence="2 3" key="1">
    <citation type="journal article" date="2020" name="G3 (Bethesda)">
        <title>Improved Reference Genome for Cyclotella cryptica CCMP332, a Model for Cell Wall Morphogenesis, Salinity Adaptation, and Lipid Production in Diatoms (Bacillariophyta).</title>
        <authorList>
            <person name="Roberts W.R."/>
            <person name="Downey K.M."/>
            <person name="Ruck E.C."/>
            <person name="Traller J.C."/>
            <person name="Alverson A.J."/>
        </authorList>
    </citation>
    <scope>NUCLEOTIDE SEQUENCE [LARGE SCALE GENOMIC DNA]</scope>
    <source>
        <strain evidence="2 3">CCMP332</strain>
    </source>
</reference>
<dbReference type="Proteomes" id="UP001516023">
    <property type="component" value="Unassembled WGS sequence"/>
</dbReference>
<sequence>MNCISCSSPVLLEMEDYFNSEEGIADSTTTVNTILDSLLRFMEGEYVQNRIDKVLYQAPYQCPHSPEYDQNFQGIEYEDLVPPKKDEDATGFLIAIIVVVICVVVLSTLAVIAARFITRRRHNRWLKQLNETQIQTLVKEEQYEAERQKDLNMRMSSLVRSPEVPLVFKIGIHITIFGNIALFLSGHLSLGGTVNISGSFSGQDFNIEGFFEFSMKTIQAATRAQEEEWGIMTLEPTNESGMLRKHSFMLDYEASSKRAVVKDWVSWLLLTVLVLLAVLVTLGCSLPSFSIEILGLLGLAVESGNEFNQAKTYYSVFSLAKLIMDEARYLGDTSSYVGLGTLASLLVLTVFIVPLGQTASLLIEWFMAINQNGAI</sequence>
<comment type="caution">
    <text evidence="2">The sequence shown here is derived from an EMBL/GenBank/DDBJ whole genome shotgun (WGS) entry which is preliminary data.</text>
</comment>
<feature type="transmembrane region" description="Helical" evidence="1">
    <location>
        <begin position="264"/>
        <end position="289"/>
    </location>
</feature>
<keyword evidence="1" id="KW-0812">Transmembrane</keyword>
<dbReference type="PANTHER" id="PTHR34730:SF1">
    <property type="entry name" value="PARAQUAT-INDUCIBLE PROTEIN A"/>
    <property type="match status" value="1"/>
</dbReference>
<proteinExistence type="predicted"/>
<feature type="transmembrane region" description="Helical" evidence="1">
    <location>
        <begin position="92"/>
        <end position="117"/>
    </location>
</feature>